<organism evidence="3 4">
    <name type="scientific">Thermodesulfobium acidiphilum</name>
    <dbReference type="NCBI Taxonomy" id="1794699"/>
    <lineage>
        <taxon>Bacteria</taxon>
        <taxon>Pseudomonadati</taxon>
        <taxon>Thermodesulfobiota</taxon>
        <taxon>Thermodesulfobiia</taxon>
        <taxon>Thermodesulfobiales</taxon>
        <taxon>Thermodesulfobiaceae</taxon>
        <taxon>Thermodesulfobium</taxon>
    </lineage>
</organism>
<dbReference type="PANTHER" id="PTHR21180:SF32">
    <property type="entry name" value="ENDONUCLEASE_EXONUCLEASE_PHOSPHATASE FAMILY DOMAIN-CONTAINING PROTEIN 1"/>
    <property type="match status" value="1"/>
</dbReference>
<protein>
    <submittedName>
        <fullName evidence="3">Competence protein ComEA</fullName>
    </submittedName>
</protein>
<dbReference type="SMART" id="SM00278">
    <property type="entry name" value="HhH1"/>
    <property type="match status" value="1"/>
</dbReference>
<keyword evidence="1" id="KW-1133">Transmembrane helix</keyword>
<feature type="transmembrane region" description="Helical" evidence="1">
    <location>
        <begin position="7"/>
        <end position="23"/>
    </location>
</feature>
<dbReference type="AlphaFoldDB" id="A0A2R4W0J6"/>
<dbReference type="KEGG" id="taci:TDSAC_0976"/>
<sequence length="193" mass="21477">MREKLSIIFSLIFIAFVVAYWGFSQGTNNNSSSFGDVQNENNNQYNNKSKKNSVKINSSIAEKEILVQIKGAVKNPGKYHVPYGSKVQDLIVIAGGCLDNADTSTLTLNKVLRQNQTIKIPFKSSSDSNQSLLININLASLEELDSLPGIGKVTAEKIIDERNKSKFKDIEDFKQRLNFSSAKINRLKGLITF</sequence>
<dbReference type="SUPFAM" id="SSF142984">
    <property type="entry name" value="Nqo1 middle domain-like"/>
    <property type="match status" value="1"/>
</dbReference>
<dbReference type="Pfam" id="PF10531">
    <property type="entry name" value="SLBB"/>
    <property type="match status" value="1"/>
</dbReference>
<dbReference type="PANTHER" id="PTHR21180">
    <property type="entry name" value="ENDONUCLEASE/EXONUCLEASE/PHOSPHATASE FAMILY DOMAIN-CONTAINING PROTEIN 1"/>
    <property type="match status" value="1"/>
</dbReference>
<dbReference type="InterPro" id="IPR010994">
    <property type="entry name" value="RuvA_2-like"/>
</dbReference>
<gene>
    <name evidence="3" type="ORF">TDSAC_0976</name>
</gene>
<dbReference type="EMBL" id="CP020921">
    <property type="protein sequence ID" value="AWB10329.1"/>
    <property type="molecule type" value="Genomic_DNA"/>
</dbReference>
<dbReference type="GO" id="GO:0003677">
    <property type="term" value="F:DNA binding"/>
    <property type="evidence" value="ECO:0007669"/>
    <property type="project" value="InterPro"/>
</dbReference>
<dbReference type="GO" id="GO:0015628">
    <property type="term" value="P:protein secretion by the type II secretion system"/>
    <property type="evidence" value="ECO:0007669"/>
    <property type="project" value="TreeGrafter"/>
</dbReference>
<dbReference type="GO" id="GO:0015627">
    <property type="term" value="C:type II protein secretion system complex"/>
    <property type="evidence" value="ECO:0007669"/>
    <property type="project" value="TreeGrafter"/>
</dbReference>
<dbReference type="InterPro" id="IPR051675">
    <property type="entry name" value="Endo/Exo/Phosphatase_dom_1"/>
</dbReference>
<accession>A0A2R4W0J6</accession>
<dbReference type="InterPro" id="IPR019554">
    <property type="entry name" value="Soluble_ligand-bd"/>
</dbReference>
<dbReference type="GO" id="GO:0006281">
    <property type="term" value="P:DNA repair"/>
    <property type="evidence" value="ECO:0007669"/>
    <property type="project" value="InterPro"/>
</dbReference>
<dbReference type="InterPro" id="IPR003583">
    <property type="entry name" value="Hlx-hairpin-Hlx_DNA-bd_motif"/>
</dbReference>
<evidence type="ECO:0000259" key="2">
    <source>
        <dbReference type="SMART" id="SM00278"/>
    </source>
</evidence>
<evidence type="ECO:0000313" key="3">
    <source>
        <dbReference type="EMBL" id="AWB10329.1"/>
    </source>
</evidence>
<name>A0A2R4W0J6_THEAF</name>
<dbReference type="OrthoDB" id="9790239at2"/>
<dbReference type="RefSeq" id="WP_108309139.1">
    <property type="nucleotide sequence ID" value="NZ_CP020921.1"/>
</dbReference>
<dbReference type="Pfam" id="PF12836">
    <property type="entry name" value="HHH_3"/>
    <property type="match status" value="1"/>
</dbReference>
<dbReference type="SUPFAM" id="SSF47781">
    <property type="entry name" value="RuvA domain 2-like"/>
    <property type="match status" value="1"/>
</dbReference>
<evidence type="ECO:0000256" key="1">
    <source>
        <dbReference type="SAM" id="Phobius"/>
    </source>
</evidence>
<dbReference type="Proteomes" id="UP000244792">
    <property type="component" value="Chromosome"/>
</dbReference>
<feature type="domain" description="Helix-hairpin-helix DNA-binding motif class 1" evidence="2">
    <location>
        <begin position="142"/>
        <end position="161"/>
    </location>
</feature>
<keyword evidence="1" id="KW-0812">Transmembrane</keyword>
<keyword evidence="1" id="KW-0472">Membrane</keyword>
<keyword evidence="4" id="KW-1185">Reference proteome</keyword>
<evidence type="ECO:0000313" key="4">
    <source>
        <dbReference type="Proteomes" id="UP000244792"/>
    </source>
</evidence>
<dbReference type="Gene3D" id="1.10.150.320">
    <property type="entry name" value="Photosystem II 12 kDa extrinsic protein"/>
    <property type="match status" value="1"/>
</dbReference>
<proteinExistence type="predicted"/>
<reference evidence="3 4" key="1">
    <citation type="submission" date="2017-04" db="EMBL/GenBank/DDBJ databases">
        <title>Genomic insights into metabolism of Thermodesulfobium acidiphilum.</title>
        <authorList>
            <person name="Toshchakov S.V."/>
            <person name="Frolov E.N."/>
            <person name="Kublanov I.V."/>
            <person name="Samarov N.I."/>
            <person name="Novikov A."/>
            <person name="Lebedinsky A.V."/>
            <person name="Bonch-Osmolovskaya E.A."/>
            <person name="Chernyh N.A."/>
        </authorList>
    </citation>
    <scope>NUCLEOTIDE SEQUENCE [LARGE SCALE GENOMIC DNA]</scope>
    <source>
        <strain evidence="3 4">3127-1</strain>
    </source>
</reference>